<name>A0A7D5TUH4_9EURY</name>
<dbReference type="RefSeq" id="WP_179922822.1">
    <property type="nucleotide sequence ID" value="NZ_CP058909.1"/>
</dbReference>
<evidence type="ECO:0000313" key="3">
    <source>
        <dbReference type="Proteomes" id="UP000509346"/>
    </source>
</evidence>
<organism evidence="2 3">
    <name type="scientific">Halosimplex pelagicum</name>
    <dbReference type="NCBI Taxonomy" id="869886"/>
    <lineage>
        <taxon>Archaea</taxon>
        <taxon>Methanobacteriati</taxon>
        <taxon>Methanobacteriota</taxon>
        <taxon>Stenosarchaea group</taxon>
        <taxon>Halobacteria</taxon>
        <taxon>Halobacteriales</taxon>
        <taxon>Haloarculaceae</taxon>
        <taxon>Halosimplex</taxon>
    </lineage>
</organism>
<dbReference type="GeneID" id="56083389"/>
<sequence length="111" mass="12745">MSTSVQGGQLEESPEDSTSVPRQAILSELSLSGEWAVEDDPEGDDLLLVNNRDQERWQSISLSISHRKNGDKIRSHYRKAPYRRGRVGSDPVERETHDTWTEAVDWIRKRL</sequence>
<reference evidence="2 3" key="1">
    <citation type="submission" date="2020-07" db="EMBL/GenBank/DDBJ databases">
        <title>Halosimplex litoreum sp. nov. and Halosimplex rubrum sp. nov., isolated from different salt environments.</title>
        <authorList>
            <person name="Cui H."/>
        </authorList>
    </citation>
    <scope>NUCLEOTIDE SEQUENCE [LARGE SCALE GENOMIC DNA]</scope>
    <source>
        <strain evidence="2 3">R2</strain>
    </source>
</reference>
<keyword evidence="3" id="KW-1185">Reference proteome</keyword>
<proteinExistence type="predicted"/>
<evidence type="ECO:0000256" key="1">
    <source>
        <dbReference type="SAM" id="MobiDB-lite"/>
    </source>
</evidence>
<dbReference type="AlphaFoldDB" id="A0A7D5TUH4"/>
<dbReference type="EMBL" id="CP058909">
    <property type="protein sequence ID" value="QLH82354.1"/>
    <property type="molecule type" value="Genomic_DNA"/>
</dbReference>
<dbReference type="KEGG" id="hpel:HZS54_12330"/>
<protein>
    <submittedName>
        <fullName evidence="2">Uncharacterized protein</fullName>
    </submittedName>
</protein>
<evidence type="ECO:0000313" key="2">
    <source>
        <dbReference type="EMBL" id="QLH82354.1"/>
    </source>
</evidence>
<dbReference type="Proteomes" id="UP000509346">
    <property type="component" value="Chromosome"/>
</dbReference>
<feature type="region of interest" description="Disordered" evidence="1">
    <location>
        <begin position="1"/>
        <end position="22"/>
    </location>
</feature>
<feature type="compositionally biased region" description="Basic residues" evidence="1">
    <location>
        <begin position="75"/>
        <end position="86"/>
    </location>
</feature>
<gene>
    <name evidence="2" type="ORF">HZS54_12330</name>
</gene>
<accession>A0A7D5TUH4</accession>
<feature type="region of interest" description="Disordered" evidence="1">
    <location>
        <begin position="73"/>
        <end position="95"/>
    </location>
</feature>